<dbReference type="InterPro" id="IPR021788">
    <property type="entry name" value="CPP1-like"/>
</dbReference>
<protein>
    <recommendedName>
        <fullName evidence="4">Protein CHAPERONE-LIKE PROTEIN OF POR1, chloroplastic</fullName>
    </recommendedName>
</protein>
<dbReference type="AlphaFoldDB" id="A0AAV0I8D1"/>
<keyword evidence="1" id="KW-0812">Transmembrane</keyword>
<feature type="transmembrane region" description="Helical" evidence="1">
    <location>
        <begin position="303"/>
        <end position="323"/>
    </location>
</feature>
<feature type="transmembrane region" description="Helical" evidence="1">
    <location>
        <begin position="251"/>
        <end position="269"/>
    </location>
</feature>
<dbReference type="PANTHER" id="PTHR33372:SF11">
    <property type="entry name" value="DNAJ (DUF3353)"/>
    <property type="match status" value="1"/>
</dbReference>
<reference evidence="2" key="1">
    <citation type="submission" date="2022-08" db="EMBL/GenBank/DDBJ databases">
        <authorList>
            <person name="Gutierrez-Valencia J."/>
        </authorList>
    </citation>
    <scope>NUCLEOTIDE SEQUENCE</scope>
</reference>
<proteinExistence type="predicted"/>
<evidence type="ECO:0008006" key="4">
    <source>
        <dbReference type="Google" id="ProtNLM"/>
    </source>
</evidence>
<evidence type="ECO:0000256" key="1">
    <source>
        <dbReference type="SAM" id="Phobius"/>
    </source>
</evidence>
<dbReference type="Proteomes" id="UP001154282">
    <property type="component" value="Unassembled WGS sequence"/>
</dbReference>
<keyword evidence="3" id="KW-1185">Reference proteome</keyword>
<sequence length="355" mass="39512">PQPKPKLSYFLPLRKNYAEGGFGALPPALSSSLLRLGISAAGGRQLCFQFGFCYVVRGLIVEMSMSGLAVAPTKCGARAPGLSTSGQRVLAVCSGDRTREKNIGFLPLQSSAEAGQQDWCEHSNRGKLMLSNALWMLPMAEMVRITNLVFMNLLDVVFPRIHVRDPYKRLGISREASEDEIQGARNFLIQRYGGHKPSVDAIETAHDKIIMQKFYDRKNPKIDINKKVREVKQSRFVQAVTNRFRTPSTSVIVKTTVAFLVLGALTVLFPTEEGPTLQVAISLVATMYFIYDRLNSRLRATLYGVAAFIFSWLLGTFLMVSIIPPVPIIKGPRSFEVITSLLTYVLLWISSTYLK</sequence>
<feature type="non-terminal residue" evidence="2">
    <location>
        <position position="1"/>
    </location>
</feature>
<keyword evidence="1" id="KW-1133">Transmembrane helix</keyword>
<gene>
    <name evidence="2" type="ORF">LITE_LOCUS7735</name>
</gene>
<comment type="caution">
    <text evidence="2">The sequence shown here is derived from an EMBL/GenBank/DDBJ whole genome shotgun (WGS) entry which is preliminary data.</text>
</comment>
<name>A0AAV0I8D1_9ROSI</name>
<organism evidence="2 3">
    <name type="scientific">Linum tenue</name>
    <dbReference type="NCBI Taxonomy" id="586396"/>
    <lineage>
        <taxon>Eukaryota</taxon>
        <taxon>Viridiplantae</taxon>
        <taxon>Streptophyta</taxon>
        <taxon>Embryophyta</taxon>
        <taxon>Tracheophyta</taxon>
        <taxon>Spermatophyta</taxon>
        <taxon>Magnoliopsida</taxon>
        <taxon>eudicotyledons</taxon>
        <taxon>Gunneridae</taxon>
        <taxon>Pentapetalae</taxon>
        <taxon>rosids</taxon>
        <taxon>fabids</taxon>
        <taxon>Malpighiales</taxon>
        <taxon>Linaceae</taxon>
        <taxon>Linum</taxon>
    </lineage>
</organism>
<accession>A0AAV0I8D1</accession>
<dbReference type="EMBL" id="CAMGYJ010000003">
    <property type="protein sequence ID" value="CAI0392919.1"/>
    <property type="molecule type" value="Genomic_DNA"/>
</dbReference>
<keyword evidence="1" id="KW-0472">Membrane</keyword>
<evidence type="ECO:0000313" key="2">
    <source>
        <dbReference type="EMBL" id="CAI0392919.1"/>
    </source>
</evidence>
<feature type="transmembrane region" description="Helical" evidence="1">
    <location>
        <begin position="275"/>
        <end position="291"/>
    </location>
</feature>
<feature type="transmembrane region" description="Helical" evidence="1">
    <location>
        <begin position="335"/>
        <end position="354"/>
    </location>
</feature>
<dbReference type="GO" id="GO:0031969">
    <property type="term" value="C:chloroplast membrane"/>
    <property type="evidence" value="ECO:0007669"/>
    <property type="project" value="TreeGrafter"/>
</dbReference>
<dbReference type="Pfam" id="PF11833">
    <property type="entry name" value="CPP1-like"/>
    <property type="match status" value="1"/>
</dbReference>
<evidence type="ECO:0000313" key="3">
    <source>
        <dbReference type="Proteomes" id="UP001154282"/>
    </source>
</evidence>
<dbReference type="PANTHER" id="PTHR33372">
    <property type="match status" value="1"/>
</dbReference>